<feature type="compositionally biased region" description="Polar residues" evidence="1">
    <location>
        <begin position="51"/>
        <end position="75"/>
    </location>
</feature>
<evidence type="ECO:0000256" key="1">
    <source>
        <dbReference type="SAM" id="MobiDB-lite"/>
    </source>
</evidence>
<proteinExistence type="predicted"/>
<sequence>MTSVLRHRYGRAIGSGTLCVALLSGGTAGAFAASPSPSPSGNGSASPTGTESPSPKGTASPSPTGKTSITATPGKSSVKAGSMVTFTGRTKGLKVGSPLVLQHEKNGKWTALKATAKVKTGNSYALVAKLNDKGTQHLRVASATKEGKVHSPTVTVTVN</sequence>
<feature type="region of interest" description="Disordered" evidence="1">
    <location>
        <begin position="32"/>
        <end position="82"/>
    </location>
</feature>
<keyword evidence="4" id="KW-1185">Reference proteome</keyword>
<organism evidence="3 4">
    <name type="scientific">Streptomyces musisoli</name>
    <dbReference type="NCBI Taxonomy" id="2802280"/>
    <lineage>
        <taxon>Bacteria</taxon>
        <taxon>Bacillati</taxon>
        <taxon>Actinomycetota</taxon>
        <taxon>Actinomycetes</taxon>
        <taxon>Kitasatosporales</taxon>
        <taxon>Streptomycetaceae</taxon>
        <taxon>Streptomyces</taxon>
    </lineage>
</organism>
<keyword evidence="2" id="KW-0732">Signal</keyword>
<evidence type="ECO:0000313" key="4">
    <source>
        <dbReference type="Proteomes" id="UP000621386"/>
    </source>
</evidence>
<evidence type="ECO:0000313" key="3">
    <source>
        <dbReference type="EMBL" id="MBL1104843.1"/>
    </source>
</evidence>
<gene>
    <name evidence="3" type="ORF">JK361_09600</name>
</gene>
<feature type="compositionally biased region" description="Low complexity" evidence="1">
    <location>
        <begin position="32"/>
        <end position="50"/>
    </location>
</feature>
<reference evidence="3 4" key="1">
    <citation type="submission" date="2021-01" db="EMBL/GenBank/DDBJ databases">
        <title>WGS of actinomycetes isolated from Thailand.</title>
        <authorList>
            <person name="Thawai C."/>
        </authorList>
    </citation>
    <scope>NUCLEOTIDE SEQUENCE [LARGE SCALE GENOMIC DNA]</scope>
    <source>
        <strain evidence="3 4">CH5-8</strain>
    </source>
</reference>
<dbReference type="EMBL" id="JAERRH010000003">
    <property type="protein sequence ID" value="MBL1104843.1"/>
    <property type="molecule type" value="Genomic_DNA"/>
</dbReference>
<dbReference type="RefSeq" id="WP_201815290.1">
    <property type="nucleotide sequence ID" value="NZ_JAERRH010000003.1"/>
</dbReference>
<accession>A0ABS1NXP2</accession>
<feature type="signal peptide" evidence="2">
    <location>
        <begin position="1"/>
        <end position="32"/>
    </location>
</feature>
<comment type="caution">
    <text evidence="3">The sequence shown here is derived from an EMBL/GenBank/DDBJ whole genome shotgun (WGS) entry which is preliminary data.</text>
</comment>
<dbReference type="Proteomes" id="UP000621386">
    <property type="component" value="Unassembled WGS sequence"/>
</dbReference>
<name>A0ABS1NXP2_9ACTN</name>
<protein>
    <recommendedName>
        <fullName evidence="5">Bacterial Ig domain-containing protein</fullName>
    </recommendedName>
</protein>
<evidence type="ECO:0008006" key="5">
    <source>
        <dbReference type="Google" id="ProtNLM"/>
    </source>
</evidence>
<evidence type="ECO:0000256" key="2">
    <source>
        <dbReference type="SAM" id="SignalP"/>
    </source>
</evidence>
<feature type="chain" id="PRO_5047211043" description="Bacterial Ig domain-containing protein" evidence="2">
    <location>
        <begin position="33"/>
        <end position="159"/>
    </location>
</feature>